<proteinExistence type="predicted"/>
<organism evidence="1">
    <name type="scientific">hydrothermal vent metagenome</name>
    <dbReference type="NCBI Taxonomy" id="652676"/>
    <lineage>
        <taxon>unclassified sequences</taxon>
        <taxon>metagenomes</taxon>
        <taxon>ecological metagenomes</taxon>
    </lineage>
</organism>
<reference evidence="1" key="1">
    <citation type="submission" date="2016-10" db="EMBL/GenBank/DDBJ databases">
        <authorList>
            <person name="de Groot N.N."/>
        </authorList>
    </citation>
    <scope>NUCLEOTIDE SEQUENCE</scope>
</reference>
<gene>
    <name evidence="1" type="ORF">MNB_SUP05-SYMBIONT-5-1412</name>
</gene>
<evidence type="ECO:0000313" key="1">
    <source>
        <dbReference type="EMBL" id="SFV88800.1"/>
    </source>
</evidence>
<dbReference type="AlphaFoldDB" id="A0A1W1E4A2"/>
<accession>A0A1W1E4A2</accession>
<protein>
    <submittedName>
        <fullName evidence="1">Uncharacterized protein</fullName>
    </submittedName>
</protein>
<dbReference type="EMBL" id="FPHZ01000180">
    <property type="protein sequence ID" value="SFV88800.1"/>
    <property type="molecule type" value="Genomic_DNA"/>
</dbReference>
<name>A0A1W1E4A2_9ZZZZ</name>
<sequence length="75" mass="8078">MGGDVSLQGQNNLSVTNSYIQVGDSDSQCDAGSAGAMRYNAATKMIEFCNATTWVSVNPVYDTSCDWACHTIYKN</sequence>